<evidence type="ECO:0000256" key="1">
    <source>
        <dbReference type="SAM" id="Phobius"/>
    </source>
</evidence>
<feature type="transmembrane region" description="Helical" evidence="1">
    <location>
        <begin position="26"/>
        <end position="47"/>
    </location>
</feature>
<feature type="transmembrane region" description="Helical" evidence="1">
    <location>
        <begin position="93"/>
        <end position="112"/>
    </location>
</feature>
<dbReference type="AlphaFoldDB" id="A0A1H9IPF6"/>
<dbReference type="RefSeq" id="WP_245742095.1">
    <property type="nucleotide sequence ID" value="NZ_FOFD01000003.1"/>
</dbReference>
<protein>
    <recommendedName>
        <fullName evidence="4">PH domain-containing protein</fullName>
    </recommendedName>
</protein>
<feature type="transmembrane region" description="Helical" evidence="1">
    <location>
        <begin position="118"/>
        <end position="138"/>
    </location>
</feature>
<keyword evidence="3" id="KW-1185">Reference proteome</keyword>
<evidence type="ECO:0008006" key="4">
    <source>
        <dbReference type="Google" id="ProtNLM"/>
    </source>
</evidence>
<keyword evidence="1" id="KW-0472">Membrane</keyword>
<gene>
    <name evidence="2" type="ORF">SAMN04489841_2289</name>
</gene>
<reference evidence="3" key="1">
    <citation type="submission" date="2016-10" db="EMBL/GenBank/DDBJ databases">
        <authorList>
            <person name="Varghese N."/>
            <person name="Submissions S."/>
        </authorList>
    </citation>
    <scope>NUCLEOTIDE SEQUENCE [LARGE SCALE GENOMIC DNA]</scope>
    <source>
        <strain evidence="3">DSM 25055</strain>
    </source>
</reference>
<dbReference type="Proteomes" id="UP000199114">
    <property type="component" value="Unassembled WGS sequence"/>
</dbReference>
<sequence>MSDRRSTDPIAVDDRDAGTADTRLRLAFGGYAGALVAGLAAAVVALTDAPSTAVLGASVVAFSGGCLVGVGLTRRVRGFAVRLGRTRRRRAALVLLAAPLGLGVVASLVAPLEPRFQPVALVAFLAVAIAGALLQWLARTRYVDAVTGDDPVAVWQWEPPSSPRLDALLLATWLLLAVGSAGSGNWVQSIAWTGLAILWACSGIAEGRWRIGSRGSTPEIRVHEAGLVTQRPYARSLVPWTDVSHVRVREGELVLDRGAFDVRFDRDELPDIEAVRAEIERQLPTNGPAVSAG</sequence>
<accession>A0A1H9IPF6</accession>
<dbReference type="EMBL" id="FOFD01000003">
    <property type="protein sequence ID" value="SEQ76265.1"/>
    <property type="molecule type" value="Genomic_DNA"/>
</dbReference>
<keyword evidence="1" id="KW-0812">Transmembrane</keyword>
<name>A0A1H9IPF6_9EURY</name>
<proteinExistence type="predicted"/>
<evidence type="ECO:0000313" key="3">
    <source>
        <dbReference type="Proteomes" id="UP000199114"/>
    </source>
</evidence>
<evidence type="ECO:0000313" key="2">
    <source>
        <dbReference type="EMBL" id="SEQ76265.1"/>
    </source>
</evidence>
<organism evidence="2 3">
    <name type="scientific">Natrinema salaciae</name>
    <dbReference type="NCBI Taxonomy" id="1186196"/>
    <lineage>
        <taxon>Archaea</taxon>
        <taxon>Methanobacteriati</taxon>
        <taxon>Methanobacteriota</taxon>
        <taxon>Stenosarchaea group</taxon>
        <taxon>Halobacteria</taxon>
        <taxon>Halobacteriales</taxon>
        <taxon>Natrialbaceae</taxon>
        <taxon>Natrinema</taxon>
    </lineage>
</organism>
<feature type="transmembrane region" description="Helical" evidence="1">
    <location>
        <begin position="53"/>
        <end position="72"/>
    </location>
</feature>
<keyword evidence="1" id="KW-1133">Transmembrane helix</keyword>